<proteinExistence type="predicted"/>
<name>A0AAW2QSI9_9LAMI</name>
<organism evidence="1">
    <name type="scientific">Sesamum angustifolium</name>
    <dbReference type="NCBI Taxonomy" id="2727405"/>
    <lineage>
        <taxon>Eukaryota</taxon>
        <taxon>Viridiplantae</taxon>
        <taxon>Streptophyta</taxon>
        <taxon>Embryophyta</taxon>
        <taxon>Tracheophyta</taxon>
        <taxon>Spermatophyta</taxon>
        <taxon>Magnoliopsida</taxon>
        <taxon>eudicotyledons</taxon>
        <taxon>Gunneridae</taxon>
        <taxon>Pentapetalae</taxon>
        <taxon>asterids</taxon>
        <taxon>lamiids</taxon>
        <taxon>Lamiales</taxon>
        <taxon>Pedaliaceae</taxon>
        <taxon>Sesamum</taxon>
    </lineage>
</organism>
<dbReference type="EMBL" id="JACGWK010000002">
    <property type="protein sequence ID" value="KAL0370674.1"/>
    <property type="molecule type" value="Genomic_DNA"/>
</dbReference>
<comment type="caution">
    <text evidence="1">The sequence shown here is derived from an EMBL/GenBank/DDBJ whole genome shotgun (WGS) entry which is preliminary data.</text>
</comment>
<gene>
    <name evidence="1" type="ORF">Sangu_0385500</name>
</gene>
<accession>A0AAW2QSI9</accession>
<evidence type="ECO:0000313" key="1">
    <source>
        <dbReference type="EMBL" id="KAL0370674.1"/>
    </source>
</evidence>
<sequence>MDVKLTIVGLGQTLAAGEDIDVNQANDHELDIIFLGIREDEELVVVDLVSSEIDE</sequence>
<reference evidence="1" key="1">
    <citation type="submission" date="2020-06" db="EMBL/GenBank/DDBJ databases">
        <authorList>
            <person name="Li T."/>
            <person name="Hu X."/>
            <person name="Zhang T."/>
            <person name="Song X."/>
            <person name="Zhang H."/>
            <person name="Dai N."/>
            <person name="Sheng W."/>
            <person name="Hou X."/>
            <person name="Wei L."/>
        </authorList>
    </citation>
    <scope>NUCLEOTIDE SEQUENCE</scope>
    <source>
        <strain evidence="1">G01</strain>
        <tissue evidence="1">Leaf</tissue>
    </source>
</reference>
<reference evidence="1" key="2">
    <citation type="journal article" date="2024" name="Plant">
        <title>Genomic evolution and insights into agronomic trait innovations of Sesamum species.</title>
        <authorList>
            <person name="Miao H."/>
            <person name="Wang L."/>
            <person name="Qu L."/>
            <person name="Liu H."/>
            <person name="Sun Y."/>
            <person name="Le M."/>
            <person name="Wang Q."/>
            <person name="Wei S."/>
            <person name="Zheng Y."/>
            <person name="Lin W."/>
            <person name="Duan Y."/>
            <person name="Cao H."/>
            <person name="Xiong S."/>
            <person name="Wang X."/>
            <person name="Wei L."/>
            <person name="Li C."/>
            <person name="Ma Q."/>
            <person name="Ju M."/>
            <person name="Zhao R."/>
            <person name="Li G."/>
            <person name="Mu C."/>
            <person name="Tian Q."/>
            <person name="Mei H."/>
            <person name="Zhang T."/>
            <person name="Gao T."/>
            <person name="Zhang H."/>
        </authorList>
    </citation>
    <scope>NUCLEOTIDE SEQUENCE</scope>
    <source>
        <strain evidence="1">G01</strain>
    </source>
</reference>
<protein>
    <submittedName>
        <fullName evidence="1">Uncharacterized protein</fullName>
    </submittedName>
</protein>
<dbReference type="AlphaFoldDB" id="A0AAW2QSI9"/>